<comment type="similarity">
    <text evidence="1 5 6">Belongs to the bacterial ribosomal protein bL35 family.</text>
</comment>
<dbReference type="Pfam" id="PF01632">
    <property type="entry name" value="Ribosomal_L35p"/>
    <property type="match status" value="1"/>
</dbReference>
<dbReference type="InterPro" id="IPR001706">
    <property type="entry name" value="Ribosomal_bL35"/>
</dbReference>
<dbReference type="InterPro" id="IPR021137">
    <property type="entry name" value="Ribosomal_bL35-like"/>
</dbReference>
<dbReference type="NCBIfam" id="TIGR00001">
    <property type="entry name" value="rpmI_bact"/>
    <property type="match status" value="1"/>
</dbReference>
<organism evidence="8">
    <name type="scientific">Desulfobacca acetoxidans</name>
    <dbReference type="NCBI Taxonomy" id="60893"/>
    <lineage>
        <taxon>Bacteria</taxon>
        <taxon>Pseudomonadati</taxon>
        <taxon>Thermodesulfobacteriota</taxon>
        <taxon>Desulfobaccia</taxon>
        <taxon>Desulfobaccales</taxon>
        <taxon>Desulfobaccaceae</taxon>
        <taxon>Desulfobacca</taxon>
    </lineage>
</organism>
<evidence type="ECO:0000256" key="4">
    <source>
        <dbReference type="ARBA" id="ARBA00071664"/>
    </source>
</evidence>
<evidence type="ECO:0000256" key="6">
    <source>
        <dbReference type="RuleBase" id="RU000568"/>
    </source>
</evidence>
<dbReference type="GO" id="GO:0015934">
    <property type="term" value="C:large ribosomal subunit"/>
    <property type="evidence" value="ECO:0007669"/>
    <property type="project" value="TreeGrafter"/>
</dbReference>
<evidence type="ECO:0000256" key="7">
    <source>
        <dbReference type="SAM" id="MobiDB-lite"/>
    </source>
</evidence>
<dbReference type="EMBL" id="DTGR01000186">
    <property type="protein sequence ID" value="HHS30414.1"/>
    <property type="molecule type" value="Genomic_DNA"/>
</dbReference>
<dbReference type="SUPFAM" id="SSF143034">
    <property type="entry name" value="L35p-like"/>
    <property type="match status" value="1"/>
</dbReference>
<evidence type="ECO:0000256" key="5">
    <source>
        <dbReference type="HAMAP-Rule" id="MF_00514"/>
    </source>
</evidence>
<dbReference type="FunFam" id="4.10.410.60:FF:000001">
    <property type="entry name" value="50S ribosomal protein L35"/>
    <property type="match status" value="1"/>
</dbReference>
<dbReference type="Gene3D" id="4.10.410.60">
    <property type="match status" value="1"/>
</dbReference>
<feature type="compositionally biased region" description="Basic residues" evidence="7">
    <location>
        <begin position="1"/>
        <end position="15"/>
    </location>
</feature>
<accession>A0A7V6DQN6</accession>
<keyword evidence="3 5" id="KW-0687">Ribonucleoprotein</keyword>
<dbReference type="GO" id="GO:0003735">
    <property type="term" value="F:structural constituent of ribosome"/>
    <property type="evidence" value="ECO:0007669"/>
    <property type="project" value="InterPro"/>
</dbReference>
<dbReference type="HAMAP" id="MF_00514">
    <property type="entry name" value="Ribosomal_bL35"/>
    <property type="match status" value="1"/>
</dbReference>
<protein>
    <recommendedName>
        <fullName evidence="4 5">Large ribosomal subunit protein bL35</fullName>
    </recommendedName>
</protein>
<dbReference type="PRINTS" id="PR00064">
    <property type="entry name" value="RIBOSOMALL35"/>
</dbReference>
<proteinExistence type="inferred from homology"/>
<reference evidence="8" key="1">
    <citation type="journal article" date="2020" name="mSystems">
        <title>Genome- and Community-Level Interaction Insights into Carbon Utilization and Element Cycling Functions of Hydrothermarchaeota in Hydrothermal Sediment.</title>
        <authorList>
            <person name="Zhou Z."/>
            <person name="Liu Y."/>
            <person name="Xu W."/>
            <person name="Pan J."/>
            <person name="Luo Z.H."/>
            <person name="Li M."/>
        </authorList>
    </citation>
    <scope>NUCLEOTIDE SEQUENCE [LARGE SCALE GENOMIC DNA]</scope>
    <source>
        <strain evidence="8">SpSt-767</strain>
    </source>
</reference>
<sequence length="66" mass="7626">MPKIKTHRGAAKRFKPTGSGRLKFKKPGHSHILTSKTRKRKRQQRLPAYAPATEMKSLERLLPYIT</sequence>
<name>A0A7V6DQN6_9BACT</name>
<dbReference type="InterPro" id="IPR018265">
    <property type="entry name" value="Ribosomal_bL35_CS"/>
</dbReference>
<dbReference type="PANTHER" id="PTHR33343:SF1">
    <property type="entry name" value="LARGE RIBOSOMAL SUBUNIT PROTEIN BL35M"/>
    <property type="match status" value="1"/>
</dbReference>
<dbReference type="PROSITE" id="PS00936">
    <property type="entry name" value="RIBOSOMAL_L35"/>
    <property type="match status" value="1"/>
</dbReference>
<dbReference type="PANTHER" id="PTHR33343">
    <property type="entry name" value="54S RIBOSOMAL PROTEIN BL35M"/>
    <property type="match status" value="1"/>
</dbReference>
<evidence type="ECO:0000256" key="3">
    <source>
        <dbReference type="ARBA" id="ARBA00023274"/>
    </source>
</evidence>
<dbReference type="GO" id="GO:0006412">
    <property type="term" value="P:translation"/>
    <property type="evidence" value="ECO:0007669"/>
    <property type="project" value="UniProtKB-UniRule"/>
</dbReference>
<evidence type="ECO:0000313" key="8">
    <source>
        <dbReference type="EMBL" id="HHS30414.1"/>
    </source>
</evidence>
<evidence type="ECO:0000256" key="2">
    <source>
        <dbReference type="ARBA" id="ARBA00022980"/>
    </source>
</evidence>
<comment type="caution">
    <text evidence="8">The sequence shown here is derived from an EMBL/GenBank/DDBJ whole genome shotgun (WGS) entry which is preliminary data.</text>
</comment>
<feature type="region of interest" description="Disordered" evidence="7">
    <location>
        <begin position="1"/>
        <end position="47"/>
    </location>
</feature>
<evidence type="ECO:0000256" key="1">
    <source>
        <dbReference type="ARBA" id="ARBA00006598"/>
    </source>
</evidence>
<dbReference type="InterPro" id="IPR037229">
    <property type="entry name" value="Ribosomal_bL35_sf"/>
</dbReference>
<gene>
    <name evidence="5" type="primary">rpmI</name>
    <name evidence="8" type="ORF">ENV52_12025</name>
</gene>
<keyword evidence="2 5" id="KW-0689">Ribosomal protein</keyword>
<dbReference type="AlphaFoldDB" id="A0A7V6DQN6"/>